<reference evidence="1" key="1">
    <citation type="submission" date="2019-04" db="EMBL/GenBank/DDBJ databases">
        <title>Microbes associate with the intestines of laboratory mice.</title>
        <authorList>
            <person name="Navarre W."/>
            <person name="Wong E."/>
            <person name="Huang K."/>
            <person name="Tropini C."/>
            <person name="Ng K."/>
            <person name="Yu B."/>
        </authorList>
    </citation>
    <scope>NUCLEOTIDE SEQUENCE</scope>
    <source>
        <strain evidence="1">NM04_E33</strain>
    </source>
</reference>
<keyword evidence="2" id="KW-1185">Reference proteome</keyword>
<evidence type="ECO:0000313" key="2">
    <source>
        <dbReference type="Proteomes" id="UP000306319"/>
    </source>
</evidence>
<comment type="caution">
    <text evidence="1">The sequence shown here is derived from an EMBL/GenBank/DDBJ whole genome shotgun (WGS) entry which is preliminary data.</text>
</comment>
<gene>
    <name evidence="1" type="ORF">E5331_12780</name>
</gene>
<dbReference type="EMBL" id="SRYB01000019">
    <property type="protein sequence ID" value="TGY77872.1"/>
    <property type="molecule type" value="Genomic_DNA"/>
</dbReference>
<protein>
    <submittedName>
        <fullName evidence="1">Lipopolysaccharide biosynthesis protein</fullName>
    </submittedName>
</protein>
<name>A0AC61RJ49_9BACT</name>
<proteinExistence type="predicted"/>
<accession>A0AC61RJ49</accession>
<dbReference type="Proteomes" id="UP000306319">
    <property type="component" value="Unassembled WGS sequence"/>
</dbReference>
<sequence>MAEDVNNNTDVPLKLKTARTLKWNAIDRLASQVLYGVVGIVLANVLSQEDFGLVGALLVFQAFAIIFADSGFGAALLQRKDPTEKDYSTVFWFNLIVSVGIYCILWFAAPLIADIFQHDRRLIPLSKVMFLTFVLNALAIVQTNRLMKRMDVKMIAVSNLVAQTGGGLLGIALALAGYGAWALVWQSVALAGIKTGILWATGGWFPTSWIKIESFRKIWRIGLSVFSSSMLNTLFLTIYSFIIGAFYSLKSLGVYTQADKWSKMGSASISQVLTASFVPLLSRFQDNPDDFRRYVRRINRFGAFIVFPAMVGLAAIGESLFHTLFGSKWDASILLFQILVIRGIFVVLVSLYGNYMLAKGYGKRLFIIELIKDSAIALAIISTVFLRSVEWLVWGQLIASVVTFVIVVTMTGRAIGYRVGAMIYDLMPFASAACVMWCVCRMMSVLTLPAPMQMMIEITVGAAAYLLIMWIGKSPELQEGTAYIFGRFRKRK</sequence>
<evidence type="ECO:0000313" key="1">
    <source>
        <dbReference type="EMBL" id="TGY77872.1"/>
    </source>
</evidence>
<organism evidence="1 2">
    <name type="scientific">Lepagella muris</name>
    <dbReference type="NCBI Taxonomy" id="3032870"/>
    <lineage>
        <taxon>Bacteria</taxon>
        <taxon>Pseudomonadati</taxon>
        <taxon>Bacteroidota</taxon>
        <taxon>Bacteroidia</taxon>
        <taxon>Bacteroidales</taxon>
        <taxon>Muribaculaceae</taxon>
        <taxon>Lepagella</taxon>
    </lineage>
</organism>